<dbReference type="Proteomes" id="UP000596661">
    <property type="component" value="Chromosome 5"/>
</dbReference>
<feature type="region of interest" description="Disordered" evidence="1">
    <location>
        <begin position="37"/>
        <end position="106"/>
    </location>
</feature>
<dbReference type="Gramene" id="evm.model.05.1422">
    <property type="protein sequence ID" value="cds.evm.model.05.1422"/>
    <property type="gene ID" value="evm.TU.05.1422"/>
</dbReference>
<dbReference type="EMBL" id="UZAU01000538">
    <property type="status" value="NOT_ANNOTATED_CDS"/>
    <property type="molecule type" value="Genomic_DNA"/>
</dbReference>
<dbReference type="EnsemblPlants" id="evm.model.05.1422">
    <property type="protein sequence ID" value="cds.evm.model.05.1422"/>
    <property type="gene ID" value="evm.TU.05.1422"/>
</dbReference>
<reference evidence="2" key="2">
    <citation type="submission" date="2021-03" db="UniProtKB">
        <authorList>
            <consortium name="EnsemblPlants"/>
        </authorList>
    </citation>
    <scope>IDENTIFICATION</scope>
</reference>
<name>A0A803PL91_CANSA</name>
<evidence type="ECO:0000313" key="2">
    <source>
        <dbReference type="EnsemblPlants" id="cds.evm.model.05.1422"/>
    </source>
</evidence>
<feature type="compositionally biased region" description="Polar residues" evidence="1">
    <location>
        <begin position="89"/>
        <end position="100"/>
    </location>
</feature>
<dbReference type="AlphaFoldDB" id="A0A803PL91"/>
<accession>A0A803PL91</accession>
<keyword evidence="3" id="KW-1185">Reference proteome</keyword>
<proteinExistence type="predicted"/>
<sequence>MARTKQTCRRAPSKDPHIAELMMRGWVRHVEEAEQPQVAQLEVDQAEEPLVGQPMAGQGEEPSASQDSESKAEQAKSTVGRSKARRQYKTCTVIQGNPQGTYDEVGRPLNVRGQLSEVGVNHVEEEALEPWVLEYGDQ</sequence>
<organism evidence="2 3">
    <name type="scientific">Cannabis sativa</name>
    <name type="common">Hemp</name>
    <name type="synonym">Marijuana</name>
    <dbReference type="NCBI Taxonomy" id="3483"/>
    <lineage>
        <taxon>Eukaryota</taxon>
        <taxon>Viridiplantae</taxon>
        <taxon>Streptophyta</taxon>
        <taxon>Embryophyta</taxon>
        <taxon>Tracheophyta</taxon>
        <taxon>Spermatophyta</taxon>
        <taxon>Magnoliopsida</taxon>
        <taxon>eudicotyledons</taxon>
        <taxon>Gunneridae</taxon>
        <taxon>Pentapetalae</taxon>
        <taxon>rosids</taxon>
        <taxon>fabids</taxon>
        <taxon>Rosales</taxon>
        <taxon>Cannabaceae</taxon>
        <taxon>Cannabis</taxon>
    </lineage>
</organism>
<reference evidence="2" key="1">
    <citation type="submission" date="2018-11" db="EMBL/GenBank/DDBJ databases">
        <authorList>
            <person name="Grassa J C."/>
        </authorList>
    </citation>
    <scope>NUCLEOTIDE SEQUENCE [LARGE SCALE GENOMIC DNA]</scope>
</reference>
<protein>
    <submittedName>
        <fullName evidence="2">Uncharacterized protein</fullName>
    </submittedName>
</protein>
<evidence type="ECO:0000256" key="1">
    <source>
        <dbReference type="SAM" id="MobiDB-lite"/>
    </source>
</evidence>
<evidence type="ECO:0000313" key="3">
    <source>
        <dbReference type="Proteomes" id="UP000596661"/>
    </source>
</evidence>